<proteinExistence type="inferred from homology"/>
<feature type="binding site" evidence="19">
    <location>
        <begin position="129"/>
        <end position="130"/>
    </location>
    <ligand>
        <name>NAD(+)</name>
        <dbReference type="ChEBI" id="CHEBI:57540"/>
    </ligand>
</feature>
<dbReference type="PANTHER" id="PTHR43622:SF7">
    <property type="entry name" value="3-DEHYDROQUINATE SYNTHASE, CHLOROPLASTIC"/>
    <property type="match status" value="1"/>
</dbReference>
<evidence type="ECO:0000313" key="24">
    <source>
        <dbReference type="Proteomes" id="UP000298782"/>
    </source>
</evidence>
<dbReference type="FunFam" id="3.40.50.1970:FF:000007">
    <property type="entry name" value="Pentafunctional AROM polypeptide"/>
    <property type="match status" value="1"/>
</dbReference>
<evidence type="ECO:0000256" key="19">
    <source>
        <dbReference type="HAMAP-Rule" id="MF_00110"/>
    </source>
</evidence>
<evidence type="ECO:0000256" key="8">
    <source>
        <dbReference type="ARBA" id="ARBA00013031"/>
    </source>
</evidence>
<dbReference type="Pfam" id="PF24621">
    <property type="entry name" value="DHQS_C"/>
    <property type="match status" value="1"/>
</dbReference>
<sequence length="361" mass="41036">MHKLKMNLTNCSYPILVGSSIFKKNHILNIIKNKSTIVLITNVTIATLWKKYIFNFSKKINIQYYEFIISDGEEYKSMLTVEKCITFLLKKQCNRDTILIALGGGVIGDLTGFIAGIYQRGIEYIQVPTTLLAQVDASIGGKTGVNHVLGKNMLGVFWHPSSVIIDTNFLNTLSKQEFLSGMAEVIKYAIIFDKDFFHWLEKKYIDLINLNTESILYCVKKCCELKISIVEKDEREKNIRAFLNLGHTFGHAIEAYFKYEKWLHGEAVSMGIVIATKIAYLLKLISQTELLQIIDLLKNLGLPITAPKNMKSSEYISYMHNDKKSFSNGKIRLILPKKIGEVFICENIDNNIILQAIDASK</sequence>
<keyword evidence="10 19" id="KW-0963">Cytoplasm</keyword>
<comment type="similarity">
    <text evidence="7 19">Belongs to the sugar phosphate cyclases superfamily. Dehydroquinate synthase family.</text>
</comment>
<dbReference type="RefSeq" id="WP_158353782.1">
    <property type="nucleotide sequence ID" value="NZ_CP034852.1"/>
</dbReference>
<feature type="binding site" evidence="19">
    <location>
        <position position="151"/>
    </location>
    <ligand>
        <name>NAD(+)</name>
        <dbReference type="ChEBI" id="CHEBI:57540"/>
    </ligand>
</feature>
<organism evidence="23 24">
    <name type="scientific">Buchnera aphidicola</name>
    <name type="common">Thelaxes californica</name>
    <dbReference type="NCBI Taxonomy" id="1315998"/>
    <lineage>
        <taxon>Bacteria</taxon>
        <taxon>Pseudomonadati</taxon>
        <taxon>Pseudomonadota</taxon>
        <taxon>Gammaproteobacteria</taxon>
        <taxon>Enterobacterales</taxon>
        <taxon>Erwiniaceae</taxon>
        <taxon>Buchnera</taxon>
    </lineage>
</organism>
<dbReference type="NCBIfam" id="TIGR01357">
    <property type="entry name" value="aroB"/>
    <property type="match status" value="1"/>
</dbReference>
<comment type="subcellular location">
    <subcellularLocation>
        <location evidence="5 19">Cytoplasm</location>
    </subcellularLocation>
</comment>
<comment type="catalytic activity">
    <reaction evidence="1 19">
        <text>7-phospho-2-dehydro-3-deoxy-D-arabino-heptonate = 3-dehydroquinate + phosphate</text>
        <dbReference type="Rhea" id="RHEA:21968"/>
        <dbReference type="ChEBI" id="CHEBI:32364"/>
        <dbReference type="ChEBI" id="CHEBI:43474"/>
        <dbReference type="ChEBI" id="CHEBI:58394"/>
        <dbReference type="EC" id="4.2.3.4"/>
    </reaction>
</comment>
<feature type="transmembrane region" description="Helical" evidence="20">
    <location>
        <begin position="98"/>
        <end position="118"/>
    </location>
</feature>
<keyword evidence="14 19" id="KW-0862">Zinc</keyword>
<feature type="binding site" evidence="19">
    <location>
        <position position="247"/>
    </location>
    <ligand>
        <name>Zn(2+)</name>
        <dbReference type="ChEBI" id="CHEBI:29105"/>
    </ligand>
</feature>
<keyword evidence="13 19" id="KW-0547">Nucleotide-binding</keyword>
<evidence type="ECO:0000259" key="22">
    <source>
        <dbReference type="Pfam" id="PF24621"/>
    </source>
</evidence>
<dbReference type="EMBL" id="CP034852">
    <property type="protein sequence ID" value="QCI26938.1"/>
    <property type="molecule type" value="Genomic_DNA"/>
</dbReference>
<gene>
    <name evidence="19" type="primary">aroB</name>
    <name evidence="23" type="ORF">D9V80_02150</name>
</gene>
<evidence type="ECO:0000256" key="4">
    <source>
        <dbReference type="ARBA" id="ARBA00003485"/>
    </source>
</evidence>
<dbReference type="PANTHER" id="PTHR43622">
    <property type="entry name" value="3-DEHYDROQUINATE SYNTHASE"/>
    <property type="match status" value="1"/>
</dbReference>
<evidence type="ECO:0000256" key="18">
    <source>
        <dbReference type="ARBA" id="ARBA00023285"/>
    </source>
</evidence>
<evidence type="ECO:0000256" key="12">
    <source>
        <dbReference type="ARBA" id="ARBA00022723"/>
    </source>
</evidence>
<evidence type="ECO:0000256" key="2">
    <source>
        <dbReference type="ARBA" id="ARBA00001911"/>
    </source>
</evidence>
<evidence type="ECO:0000256" key="20">
    <source>
        <dbReference type="SAM" id="Phobius"/>
    </source>
</evidence>
<feature type="binding site" evidence="19">
    <location>
        <begin position="105"/>
        <end position="109"/>
    </location>
    <ligand>
        <name>NAD(+)</name>
        <dbReference type="ChEBI" id="CHEBI:57540"/>
    </ligand>
</feature>
<evidence type="ECO:0000256" key="1">
    <source>
        <dbReference type="ARBA" id="ARBA00001393"/>
    </source>
</evidence>
<evidence type="ECO:0000256" key="5">
    <source>
        <dbReference type="ARBA" id="ARBA00004496"/>
    </source>
</evidence>
<evidence type="ECO:0000256" key="3">
    <source>
        <dbReference type="ARBA" id="ARBA00001947"/>
    </source>
</evidence>
<evidence type="ECO:0000256" key="7">
    <source>
        <dbReference type="ARBA" id="ARBA00005412"/>
    </source>
</evidence>
<comment type="function">
    <text evidence="4 19">Catalyzes the conversion of 3-deoxy-D-arabino-heptulosonate 7-phosphate (DAHP) to dehydroquinate (DHQ).</text>
</comment>
<dbReference type="HAMAP" id="MF_00110">
    <property type="entry name" value="DHQ_synthase"/>
    <property type="match status" value="1"/>
</dbReference>
<dbReference type="PIRSF" id="PIRSF001455">
    <property type="entry name" value="DHQ_synth"/>
    <property type="match status" value="1"/>
</dbReference>
<keyword evidence="20" id="KW-0472">Membrane</keyword>
<evidence type="ECO:0000256" key="9">
    <source>
        <dbReference type="ARBA" id="ARBA00017684"/>
    </source>
</evidence>
<dbReference type="CDD" id="cd08195">
    <property type="entry name" value="DHQS"/>
    <property type="match status" value="1"/>
</dbReference>
<dbReference type="Pfam" id="PF01761">
    <property type="entry name" value="DHQ_synthase"/>
    <property type="match status" value="1"/>
</dbReference>
<dbReference type="GO" id="GO:0009423">
    <property type="term" value="P:chorismate biosynthetic process"/>
    <property type="evidence" value="ECO:0007669"/>
    <property type="project" value="UniProtKB-UniRule"/>
</dbReference>
<keyword evidence="16 19" id="KW-0057">Aromatic amino acid biosynthesis</keyword>
<feature type="binding site" evidence="19">
    <location>
        <begin position="71"/>
        <end position="76"/>
    </location>
    <ligand>
        <name>NAD(+)</name>
        <dbReference type="ChEBI" id="CHEBI:57540"/>
    </ligand>
</feature>
<comment type="cofactor">
    <cofactor evidence="2 19">
        <name>NAD(+)</name>
        <dbReference type="ChEBI" id="CHEBI:57540"/>
    </cofactor>
</comment>
<dbReference type="EC" id="4.2.3.4" evidence="8 19"/>
<dbReference type="GO" id="GO:0009073">
    <property type="term" value="P:aromatic amino acid family biosynthetic process"/>
    <property type="evidence" value="ECO:0007669"/>
    <property type="project" value="UniProtKB-KW"/>
</dbReference>
<dbReference type="OrthoDB" id="9806583at2"/>
<dbReference type="SUPFAM" id="SSF56796">
    <property type="entry name" value="Dehydroquinate synthase-like"/>
    <property type="match status" value="1"/>
</dbReference>
<feature type="binding site" evidence="19">
    <location>
        <position position="142"/>
    </location>
    <ligand>
        <name>NAD(+)</name>
        <dbReference type="ChEBI" id="CHEBI:57540"/>
    </ligand>
</feature>
<dbReference type="InterPro" id="IPR016037">
    <property type="entry name" value="DHQ_synth_AroB"/>
</dbReference>
<evidence type="ECO:0000256" key="17">
    <source>
        <dbReference type="ARBA" id="ARBA00023239"/>
    </source>
</evidence>
<dbReference type="InterPro" id="IPR030960">
    <property type="entry name" value="DHQS/DOIS_N"/>
</dbReference>
<evidence type="ECO:0000259" key="21">
    <source>
        <dbReference type="Pfam" id="PF01761"/>
    </source>
</evidence>
<dbReference type="GO" id="GO:0008652">
    <property type="term" value="P:amino acid biosynthetic process"/>
    <property type="evidence" value="ECO:0007669"/>
    <property type="project" value="UniProtKB-KW"/>
</dbReference>
<dbReference type="UniPathway" id="UPA00053">
    <property type="reaction ID" value="UER00085"/>
</dbReference>
<evidence type="ECO:0000256" key="16">
    <source>
        <dbReference type="ARBA" id="ARBA00023141"/>
    </source>
</evidence>
<dbReference type="GO" id="GO:0046872">
    <property type="term" value="F:metal ion binding"/>
    <property type="evidence" value="ECO:0007669"/>
    <property type="project" value="UniProtKB-KW"/>
</dbReference>
<reference evidence="23 24" key="2">
    <citation type="submission" date="2019-05" db="EMBL/GenBank/DDBJ databases">
        <title>Genome evolution of the obligate endosymbiont Buchnera aphidicola.</title>
        <authorList>
            <person name="Moran N.A."/>
        </authorList>
    </citation>
    <scope>NUCLEOTIDE SEQUENCE [LARGE SCALE GENOMIC DNA]</scope>
    <source>
        <strain evidence="23 24">Tca</strain>
    </source>
</reference>
<feature type="binding site" evidence="19">
    <location>
        <position position="264"/>
    </location>
    <ligand>
        <name>Zn(2+)</name>
        <dbReference type="ChEBI" id="CHEBI:29105"/>
    </ligand>
</feature>
<comment type="cofactor">
    <cofactor evidence="19">
        <name>Co(2+)</name>
        <dbReference type="ChEBI" id="CHEBI:48828"/>
    </cofactor>
    <cofactor evidence="19">
        <name>Zn(2+)</name>
        <dbReference type="ChEBI" id="CHEBI:29105"/>
    </cofactor>
    <text evidence="19">Binds 1 divalent metal cation per subunit. Can use either Co(2+) or Zn(2+).</text>
</comment>
<feature type="domain" description="3-dehydroquinate synthase N-terminal" evidence="21">
    <location>
        <begin position="67"/>
        <end position="179"/>
    </location>
</feature>
<dbReference type="GO" id="GO:0003856">
    <property type="term" value="F:3-dehydroquinate synthase activity"/>
    <property type="evidence" value="ECO:0007669"/>
    <property type="project" value="UniProtKB-UniRule"/>
</dbReference>
<dbReference type="AlphaFoldDB" id="A0A4D6YMF6"/>
<evidence type="ECO:0000256" key="15">
    <source>
        <dbReference type="ARBA" id="ARBA00023027"/>
    </source>
</evidence>
<evidence type="ECO:0000256" key="14">
    <source>
        <dbReference type="ARBA" id="ARBA00022833"/>
    </source>
</evidence>
<keyword evidence="12 19" id="KW-0479">Metal-binding</keyword>
<keyword evidence="18 19" id="KW-0170">Cobalt</keyword>
<keyword evidence="24" id="KW-1185">Reference proteome</keyword>
<dbReference type="Gene3D" id="3.40.50.1970">
    <property type="match status" value="1"/>
</dbReference>
<dbReference type="GO" id="GO:0005737">
    <property type="term" value="C:cytoplasm"/>
    <property type="evidence" value="ECO:0007669"/>
    <property type="project" value="UniProtKB-SubCell"/>
</dbReference>
<dbReference type="InterPro" id="IPR030963">
    <property type="entry name" value="DHQ_synth_fam"/>
</dbReference>
<feature type="domain" description="3-dehydroquinate synthase C-terminal" evidence="22">
    <location>
        <begin position="181"/>
        <end position="325"/>
    </location>
</feature>
<comment type="cofactor">
    <cofactor evidence="3">
        <name>Zn(2+)</name>
        <dbReference type="ChEBI" id="CHEBI:29105"/>
    </cofactor>
</comment>
<keyword evidence="20" id="KW-0812">Transmembrane</keyword>
<feature type="binding site" evidence="19">
    <location>
        <begin position="169"/>
        <end position="172"/>
    </location>
    <ligand>
        <name>NAD(+)</name>
        <dbReference type="ChEBI" id="CHEBI:57540"/>
    </ligand>
</feature>
<comment type="pathway">
    <text evidence="6 19">Metabolic intermediate biosynthesis; chorismate biosynthesis; chorismate from D-erythrose 4-phosphate and phosphoenolpyruvate: step 2/7.</text>
</comment>
<dbReference type="InterPro" id="IPR056179">
    <property type="entry name" value="DHQS_C"/>
</dbReference>
<dbReference type="Gene3D" id="1.20.1090.10">
    <property type="entry name" value="Dehydroquinate synthase-like - alpha domain"/>
    <property type="match status" value="1"/>
</dbReference>
<evidence type="ECO:0000313" key="23">
    <source>
        <dbReference type="EMBL" id="QCI26938.1"/>
    </source>
</evidence>
<keyword evidence="17 19" id="KW-0456">Lyase</keyword>
<keyword evidence="20" id="KW-1133">Transmembrane helix</keyword>
<protein>
    <recommendedName>
        <fullName evidence="9 19">3-dehydroquinate synthase</fullName>
        <shortName evidence="19">DHQS</shortName>
        <ecNumber evidence="8 19">4.2.3.4</ecNumber>
    </recommendedName>
</protein>
<evidence type="ECO:0000256" key="13">
    <source>
        <dbReference type="ARBA" id="ARBA00022741"/>
    </source>
</evidence>
<keyword evidence="11 19" id="KW-0028">Amino-acid biosynthesis</keyword>
<dbReference type="InterPro" id="IPR050071">
    <property type="entry name" value="Dehydroquinate_synthase"/>
</dbReference>
<feature type="binding site" evidence="19">
    <location>
        <position position="184"/>
    </location>
    <ligand>
        <name>Zn(2+)</name>
        <dbReference type="ChEBI" id="CHEBI:29105"/>
    </ligand>
</feature>
<evidence type="ECO:0000256" key="6">
    <source>
        <dbReference type="ARBA" id="ARBA00004661"/>
    </source>
</evidence>
<dbReference type="GO" id="GO:0000166">
    <property type="term" value="F:nucleotide binding"/>
    <property type="evidence" value="ECO:0007669"/>
    <property type="project" value="UniProtKB-KW"/>
</dbReference>
<evidence type="ECO:0000256" key="11">
    <source>
        <dbReference type="ARBA" id="ARBA00022605"/>
    </source>
</evidence>
<accession>A0A4D6YMF6</accession>
<name>A0A4D6YMF6_9GAMM</name>
<evidence type="ECO:0000256" key="10">
    <source>
        <dbReference type="ARBA" id="ARBA00022490"/>
    </source>
</evidence>
<reference evidence="23 24" key="1">
    <citation type="submission" date="2018-12" db="EMBL/GenBank/DDBJ databases">
        <authorList>
            <person name="Chong R.A."/>
        </authorList>
    </citation>
    <scope>NUCLEOTIDE SEQUENCE [LARGE SCALE GENOMIC DNA]</scope>
    <source>
        <strain evidence="23 24">Tca</strain>
    </source>
</reference>
<dbReference type="Proteomes" id="UP000298782">
    <property type="component" value="Chromosome"/>
</dbReference>
<keyword evidence="15 19" id="KW-0520">NAD</keyword>